<organism evidence="1 2">
    <name type="scientific">Eumeta variegata</name>
    <name type="common">Bagworm moth</name>
    <name type="synonym">Eumeta japonica</name>
    <dbReference type="NCBI Taxonomy" id="151549"/>
    <lineage>
        <taxon>Eukaryota</taxon>
        <taxon>Metazoa</taxon>
        <taxon>Ecdysozoa</taxon>
        <taxon>Arthropoda</taxon>
        <taxon>Hexapoda</taxon>
        <taxon>Insecta</taxon>
        <taxon>Pterygota</taxon>
        <taxon>Neoptera</taxon>
        <taxon>Endopterygota</taxon>
        <taxon>Lepidoptera</taxon>
        <taxon>Glossata</taxon>
        <taxon>Ditrysia</taxon>
        <taxon>Tineoidea</taxon>
        <taxon>Psychidae</taxon>
        <taxon>Oiketicinae</taxon>
        <taxon>Eumeta</taxon>
    </lineage>
</organism>
<protein>
    <submittedName>
        <fullName evidence="1">Uncharacterized protein</fullName>
    </submittedName>
</protein>
<dbReference type="EMBL" id="BGZK01000742">
    <property type="protein sequence ID" value="GBP58689.1"/>
    <property type="molecule type" value="Genomic_DNA"/>
</dbReference>
<evidence type="ECO:0000313" key="2">
    <source>
        <dbReference type="Proteomes" id="UP000299102"/>
    </source>
</evidence>
<comment type="caution">
    <text evidence="1">The sequence shown here is derived from an EMBL/GenBank/DDBJ whole genome shotgun (WGS) entry which is preliminary data.</text>
</comment>
<reference evidence="1 2" key="1">
    <citation type="journal article" date="2019" name="Commun. Biol.">
        <title>The bagworm genome reveals a unique fibroin gene that provides high tensile strength.</title>
        <authorList>
            <person name="Kono N."/>
            <person name="Nakamura H."/>
            <person name="Ohtoshi R."/>
            <person name="Tomita M."/>
            <person name="Numata K."/>
            <person name="Arakawa K."/>
        </authorList>
    </citation>
    <scope>NUCLEOTIDE SEQUENCE [LARGE SCALE GENOMIC DNA]</scope>
</reference>
<dbReference type="Proteomes" id="UP000299102">
    <property type="component" value="Unassembled WGS sequence"/>
</dbReference>
<accession>A0A4C1X8L0</accession>
<gene>
    <name evidence="1" type="ORF">EVAR_97092_1</name>
</gene>
<name>A0A4C1X8L0_EUMVA</name>
<proteinExistence type="predicted"/>
<evidence type="ECO:0000313" key="1">
    <source>
        <dbReference type="EMBL" id="GBP58689.1"/>
    </source>
</evidence>
<keyword evidence="2" id="KW-1185">Reference proteome</keyword>
<dbReference type="AlphaFoldDB" id="A0A4C1X8L0"/>
<sequence length="167" mass="18807">MNEHGDLPKVDSHRRPWNLWTPGVRPQGGIISLRSSSYTGQSHRTWSLVSSVHPQLHFFLSLSSYDQSSFEKLRIQTLRNPGQLWSRHSEGIKFPSIGYTASVLLPGRLQWSYRKNFALAGRRRPLAAHRGRAEVATRSGCRALPADDVTRVQGPPRGRYVRANAAP</sequence>